<dbReference type="Proteomes" id="UP000242999">
    <property type="component" value="Unassembled WGS sequence"/>
</dbReference>
<organism evidence="4 5">
    <name type="scientific">Allopseudospirillum japonicum</name>
    <dbReference type="NCBI Taxonomy" id="64971"/>
    <lineage>
        <taxon>Bacteria</taxon>
        <taxon>Pseudomonadati</taxon>
        <taxon>Pseudomonadota</taxon>
        <taxon>Gammaproteobacteria</taxon>
        <taxon>Oceanospirillales</taxon>
        <taxon>Oceanospirillaceae</taxon>
        <taxon>Allopseudospirillum</taxon>
    </lineage>
</organism>
<keyword evidence="2" id="KW-0597">Phosphoprotein</keyword>
<proteinExistence type="predicted"/>
<dbReference type="SUPFAM" id="SSF52172">
    <property type="entry name" value="CheY-like"/>
    <property type="match status" value="1"/>
</dbReference>
<feature type="domain" description="Response regulatory" evidence="3">
    <location>
        <begin position="3"/>
        <end position="70"/>
    </location>
</feature>
<evidence type="ECO:0000256" key="2">
    <source>
        <dbReference type="PROSITE-ProRule" id="PRU00169"/>
    </source>
</evidence>
<dbReference type="STRING" id="64971.SAMN05421831_10675"/>
<accession>A0A1H6S9D0</accession>
<dbReference type="GO" id="GO:0000156">
    <property type="term" value="F:phosphorelay response regulator activity"/>
    <property type="evidence" value="ECO:0007669"/>
    <property type="project" value="TreeGrafter"/>
</dbReference>
<dbReference type="GO" id="GO:0006355">
    <property type="term" value="P:regulation of DNA-templated transcription"/>
    <property type="evidence" value="ECO:0007669"/>
    <property type="project" value="TreeGrafter"/>
</dbReference>
<dbReference type="InterPro" id="IPR039420">
    <property type="entry name" value="WalR-like"/>
</dbReference>
<keyword evidence="1" id="KW-0238">DNA-binding</keyword>
<dbReference type="PANTHER" id="PTHR48111">
    <property type="entry name" value="REGULATOR OF RPOS"/>
    <property type="match status" value="1"/>
</dbReference>
<dbReference type="GO" id="GO:0032993">
    <property type="term" value="C:protein-DNA complex"/>
    <property type="evidence" value="ECO:0007669"/>
    <property type="project" value="TreeGrafter"/>
</dbReference>
<evidence type="ECO:0000256" key="1">
    <source>
        <dbReference type="ARBA" id="ARBA00023125"/>
    </source>
</evidence>
<sequence>MLHLMLVEDDLELAELTCEYLRNFDYEVSHLADGAQAAEKILATNPDLLILDIMLPNKSGIDICREVRTQ</sequence>
<dbReference type="GO" id="GO:0005829">
    <property type="term" value="C:cytosol"/>
    <property type="evidence" value="ECO:0007669"/>
    <property type="project" value="TreeGrafter"/>
</dbReference>
<dbReference type="AlphaFoldDB" id="A0A1H6S9D0"/>
<dbReference type="Pfam" id="PF00072">
    <property type="entry name" value="Response_reg"/>
    <property type="match status" value="1"/>
</dbReference>
<evidence type="ECO:0000313" key="4">
    <source>
        <dbReference type="EMBL" id="SEI64531.1"/>
    </source>
</evidence>
<evidence type="ECO:0000313" key="5">
    <source>
        <dbReference type="Proteomes" id="UP000242999"/>
    </source>
</evidence>
<dbReference type="RefSeq" id="WP_245710533.1">
    <property type="nucleotide sequence ID" value="NZ_FNYH01000006.1"/>
</dbReference>
<protein>
    <submittedName>
        <fullName evidence="4">Two-component system, OmpR family, response regulator RstA/two-component system, OmpR family, response regulator BaeR</fullName>
    </submittedName>
</protein>
<dbReference type="InterPro" id="IPR001789">
    <property type="entry name" value="Sig_transdc_resp-reg_receiver"/>
</dbReference>
<dbReference type="GO" id="GO:0000976">
    <property type="term" value="F:transcription cis-regulatory region binding"/>
    <property type="evidence" value="ECO:0007669"/>
    <property type="project" value="TreeGrafter"/>
</dbReference>
<dbReference type="EMBL" id="FNYH01000006">
    <property type="protein sequence ID" value="SEI64531.1"/>
    <property type="molecule type" value="Genomic_DNA"/>
</dbReference>
<reference evidence="5" key="1">
    <citation type="submission" date="2016-10" db="EMBL/GenBank/DDBJ databases">
        <authorList>
            <person name="Varghese N."/>
            <person name="Submissions S."/>
        </authorList>
    </citation>
    <scope>NUCLEOTIDE SEQUENCE [LARGE SCALE GENOMIC DNA]</scope>
    <source>
        <strain evidence="5">DSM 7165</strain>
    </source>
</reference>
<evidence type="ECO:0000259" key="3">
    <source>
        <dbReference type="PROSITE" id="PS50110"/>
    </source>
</evidence>
<dbReference type="PROSITE" id="PS50110">
    <property type="entry name" value="RESPONSE_REGULATORY"/>
    <property type="match status" value="1"/>
</dbReference>
<feature type="modified residue" description="4-aspartylphosphate" evidence="2">
    <location>
        <position position="52"/>
    </location>
</feature>
<dbReference type="PANTHER" id="PTHR48111:SF47">
    <property type="entry name" value="TRANSCRIPTIONAL REGULATORY PROTEIN RSTA"/>
    <property type="match status" value="1"/>
</dbReference>
<dbReference type="InterPro" id="IPR011006">
    <property type="entry name" value="CheY-like_superfamily"/>
</dbReference>
<dbReference type="Gene3D" id="3.40.50.2300">
    <property type="match status" value="1"/>
</dbReference>
<gene>
    <name evidence="4" type="ORF">SAMN05421831_10675</name>
</gene>
<name>A0A1H6S9D0_9GAMM</name>
<keyword evidence="5" id="KW-1185">Reference proteome</keyword>